<feature type="transmembrane region" description="Helical" evidence="1">
    <location>
        <begin position="7"/>
        <end position="26"/>
    </location>
</feature>
<reference evidence="2 3" key="1">
    <citation type="submission" date="2015-01" db="EMBL/GenBank/DDBJ databases">
        <title>The Genome Sequence of Exophiala oligosperma CBS72588.</title>
        <authorList>
            <consortium name="The Broad Institute Genomics Platform"/>
            <person name="Cuomo C."/>
            <person name="de Hoog S."/>
            <person name="Gorbushina A."/>
            <person name="Stielow B."/>
            <person name="Teixiera M."/>
            <person name="Abouelleil A."/>
            <person name="Chapman S.B."/>
            <person name="Priest M."/>
            <person name="Young S.K."/>
            <person name="Wortman J."/>
            <person name="Nusbaum C."/>
            <person name="Birren B."/>
        </authorList>
    </citation>
    <scope>NUCLEOTIDE SEQUENCE [LARGE SCALE GENOMIC DNA]</scope>
    <source>
        <strain evidence="2 3">CBS 72588</strain>
    </source>
</reference>
<keyword evidence="1" id="KW-0812">Transmembrane</keyword>
<evidence type="ECO:0000313" key="2">
    <source>
        <dbReference type="EMBL" id="KIW39501.1"/>
    </source>
</evidence>
<dbReference type="Proteomes" id="UP000053342">
    <property type="component" value="Unassembled WGS sequence"/>
</dbReference>
<dbReference type="RefSeq" id="XP_016259717.1">
    <property type="nucleotide sequence ID" value="XM_016409409.1"/>
</dbReference>
<dbReference type="HOGENOM" id="CLU_2084336_0_0_1"/>
<dbReference type="EMBL" id="KN847339">
    <property type="protein sequence ID" value="KIW39501.1"/>
    <property type="molecule type" value="Genomic_DNA"/>
</dbReference>
<dbReference type="AlphaFoldDB" id="A0A0D2AHE9"/>
<protein>
    <recommendedName>
        <fullName evidence="4">Major facilitator superfamily (MFS) profile domain-containing protein</fullName>
    </recommendedName>
</protein>
<keyword evidence="1" id="KW-0472">Membrane</keyword>
<feature type="transmembrane region" description="Helical" evidence="1">
    <location>
        <begin position="73"/>
        <end position="91"/>
    </location>
</feature>
<evidence type="ECO:0008006" key="4">
    <source>
        <dbReference type="Google" id="ProtNLM"/>
    </source>
</evidence>
<name>A0A0D2AHE9_9EURO</name>
<dbReference type="OrthoDB" id="2991872at2759"/>
<feature type="transmembrane region" description="Helical" evidence="1">
    <location>
        <begin position="97"/>
        <end position="115"/>
    </location>
</feature>
<keyword evidence="3" id="KW-1185">Reference proteome</keyword>
<gene>
    <name evidence="2" type="ORF">PV06_08107</name>
</gene>
<proteinExistence type="predicted"/>
<accession>A0A0D2AHE9</accession>
<dbReference type="VEuPathDB" id="FungiDB:PV06_08107"/>
<evidence type="ECO:0000256" key="1">
    <source>
        <dbReference type="SAM" id="Phobius"/>
    </source>
</evidence>
<keyword evidence="1" id="KW-1133">Transmembrane helix</keyword>
<organism evidence="2 3">
    <name type="scientific">Exophiala oligosperma</name>
    <dbReference type="NCBI Taxonomy" id="215243"/>
    <lineage>
        <taxon>Eukaryota</taxon>
        <taxon>Fungi</taxon>
        <taxon>Dikarya</taxon>
        <taxon>Ascomycota</taxon>
        <taxon>Pezizomycotina</taxon>
        <taxon>Eurotiomycetes</taxon>
        <taxon>Chaetothyriomycetidae</taxon>
        <taxon>Chaetothyriales</taxon>
        <taxon>Herpotrichiellaceae</taxon>
        <taxon>Exophiala</taxon>
    </lineage>
</organism>
<feature type="transmembrane region" description="Helical" evidence="1">
    <location>
        <begin position="46"/>
        <end position="66"/>
    </location>
</feature>
<evidence type="ECO:0000313" key="3">
    <source>
        <dbReference type="Proteomes" id="UP000053342"/>
    </source>
</evidence>
<dbReference type="GeneID" id="27360181"/>
<sequence length="117" mass="12527">MPSPTDNLPIYILSSIVLLGAFSRFTHGVYTPQWYAFQESHAPDDGSLTATITPIMDTLIGVSLLFGGRVLRLLAASLSVVFFTLGLGLQMQAGKAYGPDVALVVLGIVALFSQIRK</sequence>